<dbReference type="PANTHER" id="PTHR35587">
    <property type="entry name" value="EXPRESSED PROTEIN"/>
    <property type="match status" value="1"/>
</dbReference>
<evidence type="ECO:0000313" key="2">
    <source>
        <dbReference type="EMBL" id="KAL2815059.1"/>
    </source>
</evidence>
<dbReference type="PANTHER" id="PTHR35587:SF4">
    <property type="match status" value="1"/>
</dbReference>
<feature type="compositionally biased region" description="Low complexity" evidence="1">
    <location>
        <begin position="135"/>
        <end position="145"/>
    </location>
</feature>
<dbReference type="EMBL" id="JBFXLS010000116">
    <property type="protein sequence ID" value="KAL2815059.1"/>
    <property type="molecule type" value="Genomic_DNA"/>
</dbReference>
<evidence type="ECO:0000313" key="3">
    <source>
        <dbReference type="Proteomes" id="UP001610335"/>
    </source>
</evidence>
<feature type="compositionally biased region" description="Polar residues" evidence="1">
    <location>
        <begin position="71"/>
        <end position="86"/>
    </location>
</feature>
<keyword evidence="3" id="KW-1185">Reference proteome</keyword>
<name>A0ABR4HHT4_9EURO</name>
<dbReference type="Proteomes" id="UP001610335">
    <property type="component" value="Unassembled WGS sequence"/>
</dbReference>
<feature type="region of interest" description="Disordered" evidence="1">
    <location>
        <begin position="64"/>
        <end position="151"/>
    </location>
</feature>
<protein>
    <submittedName>
        <fullName evidence="2">Uncharacterized protein</fullName>
    </submittedName>
</protein>
<accession>A0ABR4HHT4</accession>
<proteinExistence type="predicted"/>
<organism evidence="2 3">
    <name type="scientific">Aspergillus cavernicola</name>
    <dbReference type="NCBI Taxonomy" id="176166"/>
    <lineage>
        <taxon>Eukaryota</taxon>
        <taxon>Fungi</taxon>
        <taxon>Dikarya</taxon>
        <taxon>Ascomycota</taxon>
        <taxon>Pezizomycotina</taxon>
        <taxon>Eurotiomycetes</taxon>
        <taxon>Eurotiomycetidae</taxon>
        <taxon>Eurotiales</taxon>
        <taxon>Aspergillaceae</taxon>
        <taxon>Aspergillus</taxon>
        <taxon>Aspergillus subgen. Nidulantes</taxon>
    </lineage>
</organism>
<sequence>MPCGKLICRVSHFGLLGVPSGFCNAHPSQSSLTQTVMTGNSQGRLEALPHGEDADDDDVYRLKGEDEEENAQPQLQRQPSRKQQGARTAPLQERPNRRRSRNLVADKDNQPNAMQPYEGKASQQLAHSYMRGTGQIQSQEEQQLQPKAKDEDTGLKLRLDLNLDIEVELKASIHGDLTLALL</sequence>
<gene>
    <name evidence="2" type="ORF">BDW59DRAFT_166913</name>
</gene>
<reference evidence="2 3" key="1">
    <citation type="submission" date="2024-07" db="EMBL/GenBank/DDBJ databases">
        <title>Section-level genome sequencing and comparative genomics of Aspergillus sections Usti and Cavernicolus.</title>
        <authorList>
            <consortium name="Lawrence Berkeley National Laboratory"/>
            <person name="Nybo J.L."/>
            <person name="Vesth T.C."/>
            <person name="Theobald S."/>
            <person name="Frisvad J.C."/>
            <person name="Larsen T.O."/>
            <person name="Kjaerboelling I."/>
            <person name="Rothschild-Mancinelli K."/>
            <person name="Lyhne E.K."/>
            <person name="Kogle M.E."/>
            <person name="Barry K."/>
            <person name="Clum A."/>
            <person name="Na H."/>
            <person name="Ledsgaard L."/>
            <person name="Lin J."/>
            <person name="Lipzen A."/>
            <person name="Kuo A."/>
            <person name="Riley R."/>
            <person name="Mondo S."/>
            <person name="LaButti K."/>
            <person name="Haridas S."/>
            <person name="Pangalinan J."/>
            <person name="Salamov A.A."/>
            <person name="Simmons B.A."/>
            <person name="Magnuson J.K."/>
            <person name="Chen J."/>
            <person name="Drula E."/>
            <person name="Henrissat B."/>
            <person name="Wiebenga A."/>
            <person name="Lubbers R.J."/>
            <person name="Gomes A.C."/>
            <person name="Makela M.R."/>
            <person name="Stajich J."/>
            <person name="Grigoriev I.V."/>
            <person name="Mortensen U.H."/>
            <person name="De vries R.P."/>
            <person name="Baker S.E."/>
            <person name="Andersen M.R."/>
        </authorList>
    </citation>
    <scope>NUCLEOTIDE SEQUENCE [LARGE SCALE GENOMIC DNA]</scope>
    <source>
        <strain evidence="2 3">CBS 600.67</strain>
    </source>
</reference>
<comment type="caution">
    <text evidence="2">The sequence shown here is derived from an EMBL/GenBank/DDBJ whole genome shotgun (WGS) entry which is preliminary data.</text>
</comment>
<evidence type="ECO:0000256" key="1">
    <source>
        <dbReference type="SAM" id="MobiDB-lite"/>
    </source>
</evidence>